<dbReference type="InterPro" id="IPR009080">
    <property type="entry name" value="tRNAsynth_Ia_anticodon-bd"/>
</dbReference>
<dbReference type="InterPro" id="IPR014758">
    <property type="entry name" value="Met-tRNA_synth"/>
</dbReference>
<dbReference type="FunFam" id="2.170.220.10:FF:000002">
    <property type="entry name" value="Methionine--tRNA ligase"/>
    <property type="match status" value="1"/>
</dbReference>
<name>A0A934NGM4_9BACT</name>
<dbReference type="CDD" id="cd00814">
    <property type="entry name" value="MetRS_core"/>
    <property type="match status" value="1"/>
</dbReference>
<dbReference type="PANTHER" id="PTHR43326">
    <property type="entry name" value="METHIONYL-TRNA SYNTHETASE"/>
    <property type="match status" value="1"/>
</dbReference>
<dbReference type="SUPFAM" id="SSF52374">
    <property type="entry name" value="Nucleotidylyl transferase"/>
    <property type="match status" value="1"/>
</dbReference>
<sequence length="516" mass="58153">MTRPAHTFYLTAAIDYVNGDPHLGHAYEKIGCDVLARHRRLRGDDVRFTVGSDEHSQSVERAARAAGMAPEDFCTRQVAAFTAMMHAFDIEPTTFVRTSSDSNRRTSESLWEAVAAGGHIYRDWYRAWFCPSCEQFYTEKEINAGLCPVHESPVEWVEEQNWFFALSAFEDRLLDLYQRQPEFLVPESRRNEMLNVIRGGLTDISISRGFSRWGIPVPGDESQVIWVWFDALPAYLTGVGYSGDDQEFARFWPADVHVIGKDITRFHAVVWPAMLMAAGLAVPEKVHAHGFVTLNGEKMSKSRGIFVEPIQLVHRFGSDAVRWVLLREVPFDRDGDFSMSSLVDRYNADLANDYGNLVSRTTKMVLRYFEGRVPAMGTREPIDDELRSTAARVLPVYDAAMDQLHFSEALAAAMQLVGRANKYIEETAPWSLHRNQDPRLGTVCAELLEAIRVSTLLLHPVIPRATSSVAHDLGLRLDGDLTDELRAWPRLAQSTPIPVGEILFPRLDREAVLGEG</sequence>
<feature type="domain" description="Methionyl/Leucyl tRNA synthetase" evidence="8">
    <location>
        <begin position="150"/>
        <end position="361"/>
    </location>
</feature>
<evidence type="ECO:0000256" key="2">
    <source>
        <dbReference type="ARBA" id="ARBA00022598"/>
    </source>
</evidence>
<evidence type="ECO:0000256" key="5">
    <source>
        <dbReference type="ARBA" id="ARBA00022917"/>
    </source>
</evidence>
<keyword evidence="2 7" id="KW-0436">Ligase</keyword>
<evidence type="ECO:0000313" key="11">
    <source>
        <dbReference type="Proteomes" id="UP000614410"/>
    </source>
</evidence>
<dbReference type="EC" id="6.1.1.10" evidence="7"/>
<keyword evidence="5 7" id="KW-0648">Protein biosynthesis</keyword>
<dbReference type="GO" id="GO:0005737">
    <property type="term" value="C:cytoplasm"/>
    <property type="evidence" value="ECO:0007669"/>
    <property type="project" value="UniProtKB-SubCell"/>
</dbReference>
<feature type="binding site" evidence="7">
    <location>
        <position position="130"/>
    </location>
    <ligand>
        <name>Zn(2+)</name>
        <dbReference type="ChEBI" id="CHEBI:29105"/>
    </ligand>
</feature>
<feature type="binding site" evidence="7">
    <location>
        <position position="133"/>
    </location>
    <ligand>
        <name>Zn(2+)</name>
        <dbReference type="ChEBI" id="CHEBI:29105"/>
    </ligand>
</feature>
<dbReference type="NCBIfam" id="TIGR00398">
    <property type="entry name" value="metG"/>
    <property type="match status" value="1"/>
</dbReference>
<comment type="subcellular location">
    <subcellularLocation>
        <location evidence="7">Cytoplasm</location>
    </subcellularLocation>
</comment>
<dbReference type="Gene3D" id="3.40.50.620">
    <property type="entry name" value="HUPs"/>
    <property type="match status" value="1"/>
</dbReference>
<evidence type="ECO:0000259" key="9">
    <source>
        <dbReference type="Pfam" id="PF19303"/>
    </source>
</evidence>
<evidence type="ECO:0000256" key="3">
    <source>
        <dbReference type="ARBA" id="ARBA00022741"/>
    </source>
</evidence>
<evidence type="ECO:0000313" key="10">
    <source>
        <dbReference type="EMBL" id="MBJ7610205.1"/>
    </source>
</evidence>
<dbReference type="Pfam" id="PF09334">
    <property type="entry name" value="tRNA-synt_1g"/>
    <property type="match status" value="1"/>
</dbReference>
<dbReference type="EMBL" id="JAEKNN010000058">
    <property type="protein sequence ID" value="MBJ7610205.1"/>
    <property type="molecule type" value="Genomic_DNA"/>
</dbReference>
<gene>
    <name evidence="7" type="primary">metG</name>
    <name evidence="10" type="ORF">JF887_12360</name>
</gene>
<dbReference type="AlphaFoldDB" id="A0A934NGM4"/>
<dbReference type="Gene3D" id="1.10.730.10">
    <property type="entry name" value="Isoleucyl-tRNA Synthetase, Domain 1"/>
    <property type="match status" value="1"/>
</dbReference>
<dbReference type="PRINTS" id="PR01041">
    <property type="entry name" value="TRNASYNTHMET"/>
</dbReference>
<feature type="short sequence motif" description="'HIGH' region" evidence="7">
    <location>
        <begin position="15"/>
        <end position="25"/>
    </location>
</feature>
<reference evidence="10 11" key="1">
    <citation type="submission" date="2020-10" db="EMBL/GenBank/DDBJ databases">
        <title>Ca. Dormibacterota MAGs.</title>
        <authorList>
            <person name="Montgomery K."/>
        </authorList>
    </citation>
    <scope>NUCLEOTIDE SEQUENCE [LARGE SCALE GENOMIC DNA]</scope>
    <source>
        <strain evidence="10">Mitchell_Peninsula_5</strain>
    </source>
</reference>
<evidence type="ECO:0000256" key="6">
    <source>
        <dbReference type="ARBA" id="ARBA00023146"/>
    </source>
</evidence>
<dbReference type="Gene3D" id="2.170.220.10">
    <property type="match status" value="1"/>
</dbReference>
<dbReference type="InterPro" id="IPR023457">
    <property type="entry name" value="Met-tRNA_synth_2"/>
</dbReference>
<feature type="domain" description="Methionyl-tRNA synthetase anticodon-binding" evidence="9">
    <location>
        <begin position="373"/>
        <end position="510"/>
    </location>
</feature>
<dbReference type="GO" id="GO:0046872">
    <property type="term" value="F:metal ion binding"/>
    <property type="evidence" value="ECO:0007669"/>
    <property type="project" value="UniProtKB-KW"/>
</dbReference>
<comment type="cofactor">
    <cofactor evidence="7">
        <name>Zn(2+)</name>
        <dbReference type="ChEBI" id="CHEBI:29105"/>
    </cofactor>
    <text evidence="7">Binds 1 zinc ion per subunit.</text>
</comment>
<keyword evidence="4 7" id="KW-0067">ATP-binding</keyword>
<keyword evidence="7" id="KW-0963">Cytoplasm</keyword>
<dbReference type="InterPro" id="IPR041872">
    <property type="entry name" value="Anticodon_Met"/>
</dbReference>
<dbReference type="GO" id="GO:0005524">
    <property type="term" value="F:ATP binding"/>
    <property type="evidence" value="ECO:0007669"/>
    <property type="project" value="UniProtKB-UniRule"/>
</dbReference>
<keyword evidence="7" id="KW-0862">Zinc</keyword>
<dbReference type="SUPFAM" id="SSF47323">
    <property type="entry name" value="Anticodon-binding domain of a subclass of class I aminoacyl-tRNA synthetases"/>
    <property type="match status" value="1"/>
</dbReference>
<proteinExistence type="inferred from homology"/>
<dbReference type="InterPro" id="IPR033911">
    <property type="entry name" value="MetRS_core"/>
</dbReference>
<dbReference type="InterPro" id="IPR014729">
    <property type="entry name" value="Rossmann-like_a/b/a_fold"/>
</dbReference>
<feature type="binding site" evidence="7">
    <location>
        <position position="147"/>
    </location>
    <ligand>
        <name>Zn(2+)</name>
        <dbReference type="ChEBI" id="CHEBI:29105"/>
    </ligand>
</feature>
<dbReference type="Pfam" id="PF19303">
    <property type="entry name" value="Anticodon_3"/>
    <property type="match status" value="1"/>
</dbReference>
<dbReference type="InterPro" id="IPR015413">
    <property type="entry name" value="Methionyl/Leucyl_tRNA_Synth"/>
</dbReference>
<feature type="short sequence motif" description="'KMSKS' region" evidence="7">
    <location>
        <begin position="298"/>
        <end position="302"/>
    </location>
</feature>
<evidence type="ECO:0000259" key="8">
    <source>
        <dbReference type="Pfam" id="PF09334"/>
    </source>
</evidence>
<protein>
    <recommendedName>
        <fullName evidence="7">Methionine--tRNA ligase</fullName>
        <ecNumber evidence="7">6.1.1.10</ecNumber>
    </recommendedName>
    <alternativeName>
        <fullName evidence="7">Methionyl-tRNA synthetase</fullName>
        <shortName evidence="7">MetRS</shortName>
    </alternativeName>
</protein>
<organism evidence="10 11">
    <name type="scientific">Candidatus Amunia macphersoniae</name>
    <dbReference type="NCBI Taxonomy" id="3127014"/>
    <lineage>
        <taxon>Bacteria</taxon>
        <taxon>Bacillati</taxon>
        <taxon>Candidatus Dormiibacterota</taxon>
        <taxon>Candidatus Dormibacteria</taxon>
        <taxon>Candidatus Aeolococcales</taxon>
        <taxon>Candidatus Aeolococcaceae</taxon>
        <taxon>Candidatus Amunia</taxon>
    </lineage>
</organism>
<comment type="function">
    <text evidence="1 7">Is required not only for elongation of protein synthesis but also for the initiation of all mRNA translation through initiator tRNA(fMet) aminoacylation.</text>
</comment>
<comment type="catalytic activity">
    <reaction evidence="7">
        <text>tRNA(Met) + L-methionine + ATP = L-methionyl-tRNA(Met) + AMP + diphosphate</text>
        <dbReference type="Rhea" id="RHEA:13481"/>
        <dbReference type="Rhea" id="RHEA-COMP:9667"/>
        <dbReference type="Rhea" id="RHEA-COMP:9698"/>
        <dbReference type="ChEBI" id="CHEBI:30616"/>
        <dbReference type="ChEBI" id="CHEBI:33019"/>
        <dbReference type="ChEBI" id="CHEBI:57844"/>
        <dbReference type="ChEBI" id="CHEBI:78442"/>
        <dbReference type="ChEBI" id="CHEBI:78530"/>
        <dbReference type="ChEBI" id="CHEBI:456215"/>
        <dbReference type="EC" id="6.1.1.10"/>
    </reaction>
</comment>
<dbReference type="GO" id="GO:0006431">
    <property type="term" value="P:methionyl-tRNA aminoacylation"/>
    <property type="evidence" value="ECO:0007669"/>
    <property type="project" value="UniProtKB-UniRule"/>
</dbReference>
<comment type="caution">
    <text evidence="10">The sequence shown here is derived from an EMBL/GenBank/DDBJ whole genome shotgun (WGS) entry which is preliminary data.</text>
</comment>
<dbReference type="Proteomes" id="UP000614410">
    <property type="component" value="Unassembled WGS sequence"/>
</dbReference>
<comment type="similarity">
    <text evidence="7">Belongs to the class-I aminoacyl-tRNA synthetase family. MetG type 2A subfamily.</text>
</comment>
<keyword evidence="3 7" id="KW-0547">Nucleotide-binding</keyword>
<feature type="binding site" evidence="7">
    <location>
        <position position="150"/>
    </location>
    <ligand>
        <name>Zn(2+)</name>
        <dbReference type="ChEBI" id="CHEBI:29105"/>
    </ligand>
</feature>
<accession>A0A934NGM4</accession>
<keyword evidence="7" id="KW-0479">Metal-binding</keyword>
<comment type="caution">
    <text evidence="7">Lacks conserved residue(s) required for the propagation of feature annotation.</text>
</comment>
<keyword evidence="6 7" id="KW-0030">Aminoacyl-tRNA synthetase</keyword>
<dbReference type="HAMAP" id="MF_01228">
    <property type="entry name" value="Met_tRNA_synth_type2"/>
    <property type="match status" value="1"/>
</dbReference>
<dbReference type="PANTHER" id="PTHR43326:SF1">
    <property type="entry name" value="METHIONINE--TRNA LIGASE, MITOCHONDRIAL"/>
    <property type="match status" value="1"/>
</dbReference>
<evidence type="ECO:0000256" key="1">
    <source>
        <dbReference type="ARBA" id="ARBA00003314"/>
    </source>
</evidence>
<comment type="subunit">
    <text evidence="7">Monomer.</text>
</comment>
<evidence type="ECO:0000256" key="4">
    <source>
        <dbReference type="ARBA" id="ARBA00022840"/>
    </source>
</evidence>
<evidence type="ECO:0000256" key="7">
    <source>
        <dbReference type="HAMAP-Rule" id="MF_01228"/>
    </source>
</evidence>
<dbReference type="CDD" id="cd07957">
    <property type="entry name" value="Anticodon_Ia_Met"/>
    <property type="match status" value="1"/>
</dbReference>
<dbReference type="GO" id="GO:0004825">
    <property type="term" value="F:methionine-tRNA ligase activity"/>
    <property type="evidence" value="ECO:0007669"/>
    <property type="project" value="UniProtKB-UniRule"/>
</dbReference>